<dbReference type="PANTHER" id="PTHR10357:SF179">
    <property type="entry name" value="NEUTRAL AND BASIC AMINO ACID TRANSPORT PROTEIN RBAT"/>
    <property type="match status" value="1"/>
</dbReference>
<dbReference type="Proteomes" id="UP000642070">
    <property type="component" value="Unassembled WGS sequence"/>
</dbReference>
<dbReference type="Pfam" id="PF00128">
    <property type="entry name" value="Alpha-amylase"/>
    <property type="match status" value="1"/>
</dbReference>
<dbReference type="Gene3D" id="3.90.400.10">
    <property type="entry name" value="Oligo-1,6-glucosidase, Domain 2"/>
    <property type="match status" value="1"/>
</dbReference>
<organism evidence="3 4">
    <name type="scientific">Dactylosporangium sucinum</name>
    <dbReference type="NCBI Taxonomy" id="1424081"/>
    <lineage>
        <taxon>Bacteria</taxon>
        <taxon>Bacillati</taxon>
        <taxon>Actinomycetota</taxon>
        <taxon>Actinomycetes</taxon>
        <taxon>Micromonosporales</taxon>
        <taxon>Micromonosporaceae</taxon>
        <taxon>Dactylosporangium</taxon>
    </lineage>
</organism>
<evidence type="ECO:0000313" key="4">
    <source>
        <dbReference type="Proteomes" id="UP000642070"/>
    </source>
</evidence>
<dbReference type="InterPro" id="IPR017853">
    <property type="entry name" value="GH"/>
</dbReference>
<comment type="caution">
    <text evidence="3">The sequence shown here is derived from an EMBL/GenBank/DDBJ whole genome shotgun (WGS) entry which is preliminary data.</text>
</comment>
<dbReference type="InterPro" id="IPR006047">
    <property type="entry name" value="GH13_cat_dom"/>
</dbReference>
<dbReference type="InterPro" id="IPR045857">
    <property type="entry name" value="O16G_dom_2"/>
</dbReference>
<evidence type="ECO:0000313" key="3">
    <source>
        <dbReference type="EMBL" id="GGM83544.1"/>
    </source>
</evidence>
<dbReference type="CDD" id="cd11332">
    <property type="entry name" value="AmyAc_OligoGlu_TS"/>
    <property type="match status" value="1"/>
</dbReference>
<dbReference type="PANTHER" id="PTHR10357">
    <property type="entry name" value="ALPHA-AMYLASE FAMILY MEMBER"/>
    <property type="match status" value="1"/>
</dbReference>
<dbReference type="EMBL" id="BMPI01000093">
    <property type="protein sequence ID" value="GGM83544.1"/>
    <property type="molecule type" value="Genomic_DNA"/>
</dbReference>
<dbReference type="AlphaFoldDB" id="A0A917X5U1"/>
<dbReference type="Gene3D" id="3.20.20.80">
    <property type="entry name" value="Glycosidases"/>
    <property type="match status" value="2"/>
</dbReference>
<dbReference type="RefSeq" id="WP_190257259.1">
    <property type="nucleotide sequence ID" value="NZ_BMPI01000093.1"/>
</dbReference>
<proteinExistence type="inferred from homology"/>
<comment type="similarity">
    <text evidence="1">Belongs to the glycosyl hydrolase 13 family.</text>
</comment>
<dbReference type="SUPFAM" id="SSF51445">
    <property type="entry name" value="(Trans)glycosidases"/>
    <property type="match status" value="1"/>
</dbReference>
<gene>
    <name evidence="3" type="primary">malZ</name>
    <name evidence="3" type="ORF">GCM10007977_101160</name>
</gene>
<sequence>MTTTDRAWWRDAVVYQVYVRSFADADGDGIGDLAGLSERLDHLTRLGVDGLWLNPCYPSPGADHGYDVADYMDIDARYGGLPAYDALLAEAHRRGLRVLMDLVPNHCSVEHAWFVAALEAQPGSPERERFIFRAGREDGAIPPNNWRSVFGGPAWTRVEGTDQWYLHSFDPCQPDFNWRNPEVAEYFDKVLRFWFDRGVDGIRIDVAHMLFKHADLPDWMFPPDGESDYNGHAQNQPEVHEVFRRWRALADSYGRDLTLVGEIWVPTVTDLAAYLRPDELPQAFYFDLLMCPWDAGAFQASVSRGLAEIAATGATVTWTLASHDVHRAVTRFGLRAAEPPHSADPVGNIARARGDVDVARGLRRARAALLLLLALPGSVYLYQGEELGLPEVLDLPDDARQDPIWLRSGGTEHGRDGCRVPLPWRADGPSFGFGPGPGSWLPQPAWYAEHAVEEQWRTQHSTLRLYADALASRKALADELADRDLRWLDVPGRPDVLAYQRGELICVTVFGEQPLSPPAAWGRVVLASAPPHGGQLAGESAAWLKSADA</sequence>
<dbReference type="SMART" id="SM00642">
    <property type="entry name" value="Aamy"/>
    <property type="match status" value="1"/>
</dbReference>
<name>A0A917X5U1_9ACTN</name>
<reference evidence="3" key="1">
    <citation type="journal article" date="2014" name="Int. J. Syst. Evol. Microbiol.">
        <title>Complete genome sequence of Corynebacterium casei LMG S-19264T (=DSM 44701T), isolated from a smear-ripened cheese.</title>
        <authorList>
            <consortium name="US DOE Joint Genome Institute (JGI-PGF)"/>
            <person name="Walter F."/>
            <person name="Albersmeier A."/>
            <person name="Kalinowski J."/>
            <person name="Ruckert C."/>
        </authorList>
    </citation>
    <scope>NUCLEOTIDE SEQUENCE</scope>
    <source>
        <strain evidence="3">JCM 19831</strain>
    </source>
</reference>
<reference evidence="3" key="2">
    <citation type="submission" date="2020-09" db="EMBL/GenBank/DDBJ databases">
        <authorList>
            <person name="Sun Q."/>
            <person name="Ohkuma M."/>
        </authorList>
    </citation>
    <scope>NUCLEOTIDE SEQUENCE</scope>
    <source>
        <strain evidence="3">JCM 19831</strain>
    </source>
</reference>
<dbReference type="GO" id="GO:0004556">
    <property type="term" value="F:alpha-amylase activity"/>
    <property type="evidence" value="ECO:0007669"/>
    <property type="project" value="TreeGrafter"/>
</dbReference>
<keyword evidence="4" id="KW-1185">Reference proteome</keyword>
<dbReference type="GO" id="GO:0009313">
    <property type="term" value="P:oligosaccharide catabolic process"/>
    <property type="evidence" value="ECO:0007669"/>
    <property type="project" value="TreeGrafter"/>
</dbReference>
<evidence type="ECO:0000256" key="1">
    <source>
        <dbReference type="ARBA" id="ARBA00008061"/>
    </source>
</evidence>
<accession>A0A917X5U1</accession>
<feature type="domain" description="Glycosyl hydrolase family 13 catalytic" evidence="2">
    <location>
        <begin position="16"/>
        <end position="419"/>
    </location>
</feature>
<evidence type="ECO:0000259" key="2">
    <source>
        <dbReference type="SMART" id="SM00642"/>
    </source>
</evidence>
<protein>
    <submittedName>
        <fullName evidence="3">Alpha-glucosidase</fullName>
    </submittedName>
</protein>